<proteinExistence type="predicted"/>
<evidence type="ECO:0000313" key="2">
    <source>
        <dbReference type="Proteomes" id="UP000308092"/>
    </source>
</evidence>
<dbReference type="AlphaFoldDB" id="A0A4S3JU86"/>
<dbReference type="EMBL" id="SOSA01000038">
    <property type="protein sequence ID" value="THC98641.1"/>
    <property type="molecule type" value="Genomic_DNA"/>
</dbReference>
<name>A0A4S3JU86_9EURO</name>
<dbReference type="Proteomes" id="UP000308092">
    <property type="component" value="Unassembled WGS sequence"/>
</dbReference>
<sequence length="44" mass="4764">MWITFASSVFSTGTRASSRKFDVPTEAMNLGTGLVVFGFALEHP</sequence>
<gene>
    <name evidence="1" type="ORF">EYZ11_001844</name>
</gene>
<accession>A0A4S3JU86</accession>
<organism evidence="1 2">
    <name type="scientific">Aspergillus tanneri</name>
    <dbReference type="NCBI Taxonomy" id="1220188"/>
    <lineage>
        <taxon>Eukaryota</taxon>
        <taxon>Fungi</taxon>
        <taxon>Dikarya</taxon>
        <taxon>Ascomycota</taxon>
        <taxon>Pezizomycotina</taxon>
        <taxon>Eurotiomycetes</taxon>
        <taxon>Eurotiomycetidae</taxon>
        <taxon>Eurotiales</taxon>
        <taxon>Aspergillaceae</taxon>
        <taxon>Aspergillus</taxon>
        <taxon>Aspergillus subgen. Circumdati</taxon>
    </lineage>
</organism>
<reference evidence="1 2" key="1">
    <citation type="submission" date="2019-03" db="EMBL/GenBank/DDBJ databases">
        <title>The genome sequence of a newly discovered highly antifungal drug resistant Aspergillus species, Aspergillus tanneri NIH 1004.</title>
        <authorList>
            <person name="Mounaud S."/>
            <person name="Singh I."/>
            <person name="Joardar V."/>
            <person name="Pakala S."/>
            <person name="Pakala S."/>
            <person name="Venepally P."/>
            <person name="Hoover J."/>
            <person name="Nierman W."/>
            <person name="Chung J."/>
            <person name="Losada L."/>
        </authorList>
    </citation>
    <scope>NUCLEOTIDE SEQUENCE [LARGE SCALE GENOMIC DNA]</scope>
    <source>
        <strain evidence="1 2">NIH1004</strain>
    </source>
</reference>
<dbReference type="VEuPathDB" id="FungiDB:EYZ11_001844"/>
<evidence type="ECO:0000313" key="1">
    <source>
        <dbReference type="EMBL" id="THC98641.1"/>
    </source>
</evidence>
<keyword evidence="2" id="KW-1185">Reference proteome</keyword>
<protein>
    <submittedName>
        <fullName evidence="1">Uncharacterized protein</fullName>
    </submittedName>
</protein>
<comment type="caution">
    <text evidence="1">The sequence shown here is derived from an EMBL/GenBank/DDBJ whole genome shotgun (WGS) entry which is preliminary data.</text>
</comment>